<dbReference type="PANTHER" id="PTHR39639:SF1">
    <property type="entry name" value="DUF262 DOMAIN-CONTAINING PROTEIN"/>
    <property type="match status" value="1"/>
</dbReference>
<reference evidence="3" key="1">
    <citation type="submission" date="2019-07" db="EMBL/GenBank/DDBJ databases">
        <authorList>
            <person name="Palmer J.M."/>
        </authorList>
    </citation>
    <scope>NUCLEOTIDE SEQUENCE</scope>
    <source>
        <strain evidence="3">PC9</strain>
    </source>
</reference>
<dbReference type="PANTHER" id="PTHR39639">
    <property type="entry name" value="CHROMOSOME 16, WHOLE GENOME SHOTGUN SEQUENCE"/>
    <property type="match status" value="1"/>
</dbReference>
<organism evidence="3 4">
    <name type="scientific">Pleurotus ostreatus</name>
    <name type="common">Oyster mushroom</name>
    <name type="synonym">White-rot fungus</name>
    <dbReference type="NCBI Taxonomy" id="5322"/>
    <lineage>
        <taxon>Eukaryota</taxon>
        <taxon>Fungi</taxon>
        <taxon>Dikarya</taxon>
        <taxon>Basidiomycota</taxon>
        <taxon>Agaricomycotina</taxon>
        <taxon>Agaricomycetes</taxon>
        <taxon>Agaricomycetidae</taxon>
        <taxon>Agaricales</taxon>
        <taxon>Pleurotineae</taxon>
        <taxon>Pleurotaceae</taxon>
        <taxon>Pleurotus</taxon>
    </lineage>
</organism>
<gene>
    <name evidence="3" type="ORF">PC9H_004950</name>
</gene>
<sequence>MATPAHAGPGPSSSSAPPIMTTSTEQLSDLSDADADGEVEHDQLDESEDDDDESSSVLGSDLLNPPKWIKYTTKHLYDMIIQGDIDLDPPYQRGECPYRLTQRSDLTSAFPRLSSTCTPPALVWSTPKQIKLIDSLFRNFYIPPVVFAVHNDREGGRTRVCVDGQQRLRSIFHFLDGYMTKKKWWWKSGIKPESRKILPRLEKDIFEKIELHCVEYEHLDQMTEREIFQRVQLGVALTAAEKLQAIASPWSEWINSLRSKHILIDNGLSVLLAWDTSRARDFQNIAQIVYCCDKLASSVSTPTPSSSKSKSKHSTSKAKARVLPSSARKREVPTPQKIERWLQRTDEPSRVFKRDIDDVLCFMTEVASGASGGGNGYGYRQKKRRRLVNGFEMDGKRVAPVEFVFIGVLLYVTRDVEDDEWRALSILNLRKRVRGEHTDIRMNPSCARTFWRFIEDLEEDLEQAREIEAEGPSNSKPNHPSASKTAAKTKNQTKAYLSEAGTNSKLPPFHARPNDSIITGSNVVATPRTQRIAITQTPKRTQSQRQLPTPTSSLKRKRGARDADGSDFDPDVGDRGRGEGDIDMENGGNGECDNVDEDDESPVYYDPDRPVNHKEAKRSRARIVNRGWRK</sequence>
<keyword evidence="4" id="KW-1185">Reference proteome</keyword>
<feature type="compositionally biased region" description="Polar residues" evidence="1">
    <location>
        <begin position="20"/>
        <end position="29"/>
    </location>
</feature>
<evidence type="ECO:0000259" key="2">
    <source>
        <dbReference type="Pfam" id="PF03235"/>
    </source>
</evidence>
<accession>A0A8H6ZYP9</accession>
<feature type="compositionally biased region" description="Polar residues" evidence="1">
    <location>
        <begin position="516"/>
        <end position="553"/>
    </location>
</feature>
<comment type="caution">
    <text evidence="3">The sequence shown here is derived from an EMBL/GenBank/DDBJ whole genome shotgun (WGS) entry which is preliminary data.</text>
</comment>
<dbReference type="InterPro" id="IPR004919">
    <property type="entry name" value="GmrSD_N"/>
</dbReference>
<feature type="compositionally biased region" description="Polar residues" evidence="1">
    <location>
        <begin position="472"/>
        <end position="481"/>
    </location>
</feature>
<name>A0A8H6ZYP9_PLEOS</name>
<dbReference type="EMBL" id="JACETU010000003">
    <property type="protein sequence ID" value="KAF7433006.1"/>
    <property type="molecule type" value="Genomic_DNA"/>
</dbReference>
<evidence type="ECO:0000313" key="3">
    <source>
        <dbReference type="EMBL" id="KAF7433006.1"/>
    </source>
</evidence>
<feature type="region of interest" description="Disordered" evidence="1">
    <location>
        <begin position="466"/>
        <end position="630"/>
    </location>
</feature>
<feature type="compositionally biased region" description="Low complexity" evidence="1">
    <location>
        <begin position="1"/>
        <end position="18"/>
    </location>
</feature>
<proteinExistence type="predicted"/>
<evidence type="ECO:0000256" key="1">
    <source>
        <dbReference type="SAM" id="MobiDB-lite"/>
    </source>
</evidence>
<feature type="domain" description="GmrSD restriction endonucleases N-terminal" evidence="2">
    <location>
        <begin position="122"/>
        <end position="196"/>
    </location>
</feature>
<dbReference type="RefSeq" id="XP_036633033.1">
    <property type="nucleotide sequence ID" value="XM_036774531.1"/>
</dbReference>
<dbReference type="AlphaFoldDB" id="A0A8H6ZYP9"/>
<feature type="compositionally biased region" description="Basic residues" evidence="1">
    <location>
        <begin position="309"/>
        <end position="320"/>
    </location>
</feature>
<feature type="compositionally biased region" description="Low complexity" evidence="1">
    <location>
        <begin position="482"/>
        <end position="495"/>
    </location>
</feature>
<feature type="region of interest" description="Disordered" evidence="1">
    <location>
        <begin position="299"/>
        <end position="334"/>
    </location>
</feature>
<dbReference type="OrthoDB" id="5419821at2759"/>
<dbReference type="Pfam" id="PF03235">
    <property type="entry name" value="GmrSD_N"/>
    <property type="match status" value="1"/>
</dbReference>
<dbReference type="GeneID" id="59374768"/>
<feature type="compositionally biased region" description="Low complexity" evidence="1">
    <location>
        <begin position="299"/>
        <end position="308"/>
    </location>
</feature>
<feature type="compositionally biased region" description="Basic residues" evidence="1">
    <location>
        <begin position="615"/>
        <end position="630"/>
    </location>
</feature>
<feature type="compositionally biased region" description="Acidic residues" evidence="1">
    <location>
        <begin position="45"/>
        <end position="54"/>
    </location>
</feature>
<dbReference type="Proteomes" id="UP000623687">
    <property type="component" value="Unassembled WGS sequence"/>
</dbReference>
<evidence type="ECO:0000313" key="4">
    <source>
        <dbReference type="Proteomes" id="UP000623687"/>
    </source>
</evidence>
<dbReference type="VEuPathDB" id="FungiDB:PC9H_004950"/>
<protein>
    <recommendedName>
        <fullName evidence="2">GmrSD restriction endonucleases N-terminal domain-containing protein</fullName>
    </recommendedName>
</protein>
<feature type="region of interest" description="Disordered" evidence="1">
    <location>
        <begin position="1"/>
        <end position="59"/>
    </location>
</feature>